<organism evidence="1 2">
    <name type="scientific">Cladophialophora bantiana (strain ATCC 10958 / CBS 173.52 / CDC B-1940 / NIH 8579)</name>
    <name type="common">Xylohypha bantiana</name>
    <dbReference type="NCBI Taxonomy" id="1442370"/>
    <lineage>
        <taxon>Eukaryota</taxon>
        <taxon>Fungi</taxon>
        <taxon>Dikarya</taxon>
        <taxon>Ascomycota</taxon>
        <taxon>Pezizomycotina</taxon>
        <taxon>Eurotiomycetes</taxon>
        <taxon>Chaetothyriomycetidae</taxon>
        <taxon>Chaetothyriales</taxon>
        <taxon>Herpotrichiellaceae</taxon>
        <taxon>Cladophialophora</taxon>
    </lineage>
</organism>
<keyword evidence="2" id="KW-1185">Reference proteome</keyword>
<dbReference type="HOGENOM" id="CLU_2775732_0_0_1"/>
<evidence type="ECO:0000313" key="2">
    <source>
        <dbReference type="Proteomes" id="UP000053789"/>
    </source>
</evidence>
<name>A0A0D2F9J1_CLAB1</name>
<accession>A0A0D2F9J1</accession>
<sequence>MSTYSAPRPTDIVNSHISSLCRALQKVQMEEPYDLRLDFYPGAEFRSGDVRCARTGMYKHLVYENDYIK</sequence>
<dbReference type="EMBL" id="KN846980">
    <property type="protein sequence ID" value="KIW98756.1"/>
    <property type="molecule type" value="Genomic_DNA"/>
</dbReference>
<dbReference type="AlphaFoldDB" id="A0A0D2F9J1"/>
<evidence type="ECO:0000313" key="1">
    <source>
        <dbReference type="EMBL" id="KIW98756.1"/>
    </source>
</evidence>
<gene>
    <name evidence="1" type="ORF">Z519_00419</name>
</gene>
<proteinExistence type="predicted"/>
<reference evidence="1" key="1">
    <citation type="submission" date="2015-01" db="EMBL/GenBank/DDBJ databases">
        <title>The Genome Sequence of Cladophialophora bantiana CBS 173.52.</title>
        <authorList>
            <consortium name="The Broad Institute Genomics Platform"/>
            <person name="Cuomo C."/>
            <person name="de Hoog S."/>
            <person name="Gorbushina A."/>
            <person name="Stielow B."/>
            <person name="Teixiera M."/>
            <person name="Abouelleil A."/>
            <person name="Chapman S.B."/>
            <person name="Priest M."/>
            <person name="Young S.K."/>
            <person name="Wortman J."/>
            <person name="Nusbaum C."/>
            <person name="Birren B."/>
        </authorList>
    </citation>
    <scope>NUCLEOTIDE SEQUENCE [LARGE SCALE GENOMIC DNA]</scope>
    <source>
        <strain evidence="1">CBS 173.52</strain>
    </source>
</reference>
<dbReference type="VEuPathDB" id="FungiDB:Z519_00419"/>
<dbReference type="Proteomes" id="UP000053789">
    <property type="component" value="Unassembled WGS sequence"/>
</dbReference>
<dbReference type="GeneID" id="27693347"/>
<dbReference type="RefSeq" id="XP_016625425.1">
    <property type="nucleotide sequence ID" value="XM_016758176.1"/>
</dbReference>
<protein>
    <submittedName>
        <fullName evidence="1">Uncharacterized protein</fullName>
    </submittedName>
</protein>